<proteinExistence type="predicted"/>
<dbReference type="Pfam" id="PF01547">
    <property type="entry name" value="SBP_bac_1"/>
    <property type="match status" value="1"/>
</dbReference>
<comment type="caution">
    <text evidence="3">The sequence shown here is derived from an EMBL/GenBank/DDBJ whole genome shotgun (WGS) entry which is preliminary data.</text>
</comment>
<protein>
    <submittedName>
        <fullName evidence="3">Extracellular solute-binding protein</fullName>
    </submittedName>
</protein>
<evidence type="ECO:0000313" key="4">
    <source>
        <dbReference type="Proteomes" id="UP000293865"/>
    </source>
</evidence>
<reference evidence="3 4" key="1">
    <citation type="submission" date="2019-01" db="EMBL/GenBank/DDBJ databases">
        <title>Agromyces.</title>
        <authorList>
            <person name="Li J."/>
        </authorList>
    </citation>
    <scope>NUCLEOTIDE SEQUENCE [LARGE SCALE GENOMIC DNA]</scope>
    <source>
        <strain evidence="3 4">DSM 15934</strain>
    </source>
</reference>
<keyword evidence="2" id="KW-0732">Signal</keyword>
<name>A0A4Q2L3E6_9MICO</name>
<dbReference type="Proteomes" id="UP000293865">
    <property type="component" value="Unassembled WGS sequence"/>
</dbReference>
<dbReference type="PANTHER" id="PTHR43649">
    <property type="entry name" value="ARABINOSE-BINDING PROTEIN-RELATED"/>
    <property type="match status" value="1"/>
</dbReference>
<evidence type="ECO:0000256" key="1">
    <source>
        <dbReference type="SAM" id="MobiDB-lite"/>
    </source>
</evidence>
<dbReference type="EMBL" id="SDPN01000003">
    <property type="protein sequence ID" value="RXZ72668.1"/>
    <property type="molecule type" value="Genomic_DNA"/>
</dbReference>
<dbReference type="InterPro" id="IPR006059">
    <property type="entry name" value="SBP"/>
</dbReference>
<dbReference type="SUPFAM" id="SSF53850">
    <property type="entry name" value="Periplasmic binding protein-like II"/>
    <property type="match status" value="1"/>
</dbReference>
<feature type="region of interest" description="Disordered" evidence="1">
    <location>
        <begin position="1"/>
        <end position="20"/>
    </location>
</feature>
<evidence type="ECO:0000313" key="3">
    <source>
        <dbReference type="EMBL" id="RXZ72668.1"/>
    </source>
</evidence>
<dbReference type="Gene3D" id="3.40.190.10">
    <property type="entry name" value="Periplasmic binding protein-like II"/>
    <property type="match status" value="2"/>
</dbReference>
<dbReference type="RefSeq" id="WP_129519291.1">
    <property type="nucleotide sequence ID" value="NZ_SDPN01000003.1"/>
</dbReference>
<feature type="signal peptide" evidence="2">
    <location>
        <begin position="1"/>
        <end position="42"/>
    </location>
</feature>
<sequence>MTDDTPRGIPHSSRRSRRRRAVSTVAIASAAALLLAGCAAPAGEGDVVTLDFFQFKGEALGDFDEIIADFEAENPDIRVVQNLVPDADTAIRTLLVKNKTPDVITLNGSGYFGQLARAGVFHDFTGDPLVEEVNPAVQEILADLGTFNGDEINSLGYVSNADGIIYNREIFAEQGLEPPTTWDELIDVCEQLQAAGITPFYGTLSDAWTAMPAFNGIGAYEAEGGFFDELRAQGTEVGPESPVSFEKDFPDTLDRLQELYSFAQEGYRGRGYDDGNPAFANGESAMYLQGVWALAPILDNNPDFDAGVFPYPTDDPADRKLVSGVDVTVTIGRDTDKFDAARRFVEYLFQPDVMDAFAASQNMFSAHVDAAPTENPALSELQPFIDEGQITGFIDHQIPPAVPLVPTIQQFLLDGDADGALATLDNEWRKVAARTITVSGD</sequence>
<dbReference type="OrthoDB" id="8478044at2"/>
<accession>A0A4Q2L3E6</accession>
<evidence type="ECO:0000256" key="2">
    <source>
        <dbReference type="SAM" id="SignalP"/>
    </source>
</evidence>
<dbReference type="AlphaFoldDB" id="A0A4Q2L3E6"/>
<dbReference type="InterPro" id="IPR050490">
    <property type="entry name" value="Bact_solute-bd_prot1"/>
</dbReference>
<keyword evidence="4" id="KW-1185">Reference proteome</keyword>
<feature type="chain" id="PRO_5020508712" evidence="2">
    <location>
        <begin position="43"/>
        <end position="441"/>
    </location>
</feature>
<organism evidence="3 4">
    <name type="scientific">Agromyces albus</name>
    <dbReference type="NCBI Taxonomy" id="205332"/>
    <lineage>
        <taxon>Bacteria</taxon>
        <taxon>Bacillati</taxon>
        <taxon>Actinomycetota</taxon>
        <taxon>Actinomycetes</taxon>
        <taxon>Micrococcales</taxon>
        <taxon>Microbacteriaceae</taxon>
        <taxon>Agromyces</taxon>
    </lineage>
</organism>
<gene>
    <name evidence="3" type="ORF">ESP51_02360</name>
</gene>